<dbReference type="Proteomes" id="UP000308600">
    <property type="component" value="Unassembled WGS sequence"/>
</dbReference>
<dbReference type="EMBL" id="ML208328">
    <property type="protein sequence ID" value="TFK69564.1"/>
    <property type="molecule type" value="Genomic_DNA"/>
</dbReference>
<organism evidence="1 2">
    <name type="scientific">Pluteus cervinus</name>
    <dbReference type="NCBI Taxonomy" id="181527"/>
    <lineage>
        <taxon>Eukaryota</taxon>
        <taxon>Fungi</taxon>
        <taxon>Dikarya</taxon>
        <taxon>Basidiomycota</taxon>
        <taxon>Agaricomycotina</taxon>
        <taxon>Agaricomycetes</taxon>
        <taxon>Agaricomycetidae</taxon>
        <taxon>Agaricales</taxon>
        <taxon>Pluteineae</taxon>
        <taxon>Pluteaceae</taxon>
        <taxon>Pluteus</taxon>
    </lineage>
</organism>
<sequence>MRVGAIPLSSGLAIDASTIGAVVSGIASRCDCSGSGADGRTIYDIVKSCLFTIAACVYRAVHQNIPDPELGFWGRLRVTMKVTLYALIAPELIIWWAMRQWFGARKAAHWMNLRRGEHPGLNWTKVHGQFAQMGGFARKDDKRVLYPFTLWLLLRDGQIDIEELQLTEKEIQDKSKGDILSKTLVAFQTTWFVFECIARLQQGLPLIELEVVTFAFATLNIITYGLWWYKPLNVLCPIYIHVRPEVSDPPPNAEVASPREEAVGGGETNKTELMDGGLSQVQVEPLSASNAVAWVTSPGRWAVVGETERTNKAESGEGSEKTPMGIVGRIVAVLKKDIKEAGWWWMLWKRLIKQPFVAVVWPLKELLDYGFSDNEATHVATFYALVISGRDETWVHGLSSFIGIIFGAIHFLSWHSTLPTHVELLLWRTSSVALVVPPFFLLLRILSLHTPLWRLRTLFTYISYFVSPIPYILARFCVLVLAFLTLHDLPSGALANVSWTSYIPHL</sequence>
<protein>
    <submittedName>
        <fullName evidence="1">Uncharacterized protein</fullName>
    </submittedName>
</protein>
<evidence type="ECO:0000313" key="1">
    <source>
        <dbReference type="EMBL" id="TFK69564.1"/>
    </source>
</evidence>
<keyword evidence="2" id="KW-1185">Reference proteome</keyword>
<gene>
    <name evidence="1" type="ORF">BDN72DRAFT_767724</name>
</gene>
<accession>A0ACD3AV52</accession>
<reference evidence="1 2" key="1">
    <citation type="journal article" date="2019" name="Nat. Ecol. Evol.">
        <title>Megaphylogeny resolves global patterns of mushroom evolution.</title>
        <authorList>
            <person name="Varga T."/>
            <person name="Krizsan K."/>
            <person name="Foldi C."/>
            <person name="Dima B."/>
            <person name="Sanchez-Garcia M."/>
            <person name="Sanchez-Ramirez S."/>
            <person name="Szollosi G.J."/>
            <person name="Szarkandi J.G."/>
            <person name="Papp V."/>
            <person name="Albert L."/>
            <person name="Andreopoulos W."/>
            <person name="Angelini C."/>
            <person name="Antonin V."/>
            <person name="Barry K.W."/>
            <person name="Bougher N.L."/>
            <person name="Buchanan P."/>
            <person name="Buyck B."/>
            <person name="Bense V."/>
            <person name="Catcheside P."/>
            <person name="Chovatia M."/>
            <person name="Cooper J."/>
            <person name="Damon W."/>
            <person name="Desjardin D."/>
            <person name="Finy P."/>
            <person name="Geml J."/>
            <person name="Haridas S."/>
            <person name="Hughes K."/>
            <person name="Justo A."/>
            <person name="Karasinski D."/>
            <person name="Kautmanova I."/>
            <person name="Kiss B."/>
            <person name="Kocsube S."/>
            <person name="Kotiranta H."/>
            <person name="LaButti K.M."/>
            <person name="Lechner B.E."/>
            <person name="Liimatainen K."/>
            <person name="Lipzen A."/>
            <person name="Lukacs Z."/>
            <person name="Mihaltcheva S."/>
            <person name="Morgado L.N."/>
            <person name="Niskanen T."/>
            <person name="Noordeloos M.E."/>
            <person name="Ohm R.A."/>
            <person name="Ortiz-Santana B."/>
            <person name="Ovrebo C."/>
            <person name="Racz N."/>
            <person name="Riley R."/>
            <person name="Savchenko A."/>
            <person name="Shiryaev A."/>
            <person name="Soop K."/>
            <person name="Spirin V."/>
            <person name="Szebenyi C."/>
            <person name="Tomsovsky M."/>
            <person name="Tulloss R.E."/>
            <person name="Uehling J."/>
            <person name="Grigoriev I.V."/>
            <person name="Vagvolgyi C."/>
            <person name="Papp T."/>
            <person name="Martin F.M."/>
            <person name="Miettinen O."/>
            <person name="Hibbett D.S."/>
            <person name="Nagy L.G."/>
        </authorList>
    </citation>
    <scope>NUCLEOTIDE SEQUENCE [LARGE SCALE GENOMIC DNA]</scope>
    <source>
        <strain evidence="1 2">NL-1719</strain>
    </source>
</reference>
<proteinExistence type="predicted"/>
<name>A0ACD3AV52_9AGAR</name>
<evidence type="ECO:0000313" key="2">
    <source>
        <dbReference type="Proteomes" id="UP000308600"/>
    </source>
</evidence>